<dbReference type="EMBL" id="VUOD01000001">
    <property type="protein sequence ID" value="KAA2286162.1"/>
    <property type="molecule type" value="Genomic_DNA"/>
</dbReference>
<keyword evidence="4" id="KW-1185">Reference proteome</keyword>
<keyword evidence="2" id="KW-0472">Membrane</keyword>
<dbReference type="Proteomes" id="UP000322165">
    <property type="component" value="Unassembled WGS sequence"/>
</dbReference>
<feature type="region of interest" description="Disordered" evidence="1">
    <location>
        <begin position="419"/>
        <end position="441"/>
    </location>
</feature>
<keyword evidence="2" id="KW-0812">Transmembrane</keyword>
<reference evidence="3 4" key="1">
    <citation type="submission" date="2019-09" db="EMBL/GenBank/DDBJ databases">
        <title>Arenimonas chukotkensis sp. nov., a bacterium isolated from Chukotka hot spring, Arctic region, Russia.</title>
        <authorList>
            <person name="Zayulina K.S."/>
            <person name="Prokofeva M.I."/>
            <person name="Elcheninov A.G."/>
            <person name="Novikov A."/>
            <person name="Kochetkova T.V."/>
            <person name="Kublanov I.V."/>
        </authorList>
    </citation>
    <scope>NUCLEOTIDE SEQUENCE [LARGE SCALE GENOMIC DNA]</scope>
    <source>
        <strain evidence="3 4">3729k</strain>
    </source>
</reference>
<sequence>MLPPSRSEADPPSAAPVPSLPGRTTPTWEMELLLSGATVFALWQLAGWMAPFTAGLLPRLDPRLSTIGAMLYLYLATGVITLGMAFVLHLALRAYWVALVGMHSVFPGGLRLDRLRAGPVAREALRRRWQDMDQAMERADNRATLVFGLGIGVAAVLVPITLMVAALYGLVLGLCWALDRLDLVPRLFIAVTGLVLLPYFLCMALDRWLGERLTPEGWPRRALAACFGLYARLGMSRESNPLVTLYSSHVGERRSGVVVTAIILVSIFLASTSLDWQQADLGPGQYGRFPESGRGLPGTVDGAHYASLQEPGESPERPFLPAPVLRGRHAALVLPFVPARHARHLAACERASPGGADAAATRLALLDCYAGLHEVKLDGRPLPVRPEFYLDPSRDLRGLIYMIPLAELAPGRHELEITLPDPRRPGSASPLPRPERIPFWR</sequence>
<feature type="transmembrane region" description="Helical" evidence="2">
    <location>
        <begin position="145"/>
        <end position="171"/>
    </location>
</feature>
<proteinExistence type="predicted"/>
<dbReference type="AlphaFoldDB" id="A0A5B2ZGL7"/>
<dbReference type="RefSeq" id="WP_149859382.1">
    <property type="nucleotide sequence ID" value="NZ_VUOD01000001.1"/>
</dbReference>
<organism evidence="3 4">
    <name type="scientific">Arenimonas fontis</name>
    <dbReference type="NCBI Taxonomy" id="2608255"/>
    <lineage>
        <taxon>Bacteria</taxon>
        <taxon>Pseudomonadati</taxon>
        <taxon>Pseudomonadota</taxon>
        <taxon>Gammaproteobacteria</taxon>
        <taxon>Lysobacterales</taxon>
        <taxon>Lysobacteraceae</taxon>
        <taxon>Arenimonas</taxon>
    </lineage>
</organism>
<feature type="region of interest" description="Disordered" evidence="1">
    <location>
        <begin position="1"/>
        <end position="22"/>
    </location>
</feature>
<feature type="transmembrane region" description="Helical" evidence="2">
    <location>
        <begin position="183"/>
        <end position="206"/>
    </location>
</feature>
<evidence type="ECO:0000313" key="4">
    <source>
        <dbReference type="Proteomes" id="UP000322165"/>
    </source>
</evidence>
<evidence type="ECO:0000256" key="1">
    <source>
        <dbReference type="SAM" id="MobiDB-lite"/>
    </source>
</evidence>
<evidence type="ECO:0000313" key="3">
    <source>
        <dbReference type="EMBL" id="KAA2286162.1"/>
    </source>
</evidence>
<feature type="transmembrane region" description="Helical" evidence="2">
    <location>
        <begin position="32"/>
        <end position="57"/>
    </location>
</feature>
<evidence type="ECO:0000256" key="2">
    <source>
        <dbReference type="SAM" id="Phobius"/>
    </source>
</evidence>
<feature type="transmembrane region" description="Helical" evidence="2">
    <location>
        <begin position="255"/>
        <end position="274"/>
    </location>
</feature>
<feature type="transmembrane region" description="Helical" evidence="2">
    <location>
        <begin position="69"/>
        <end position="88"/>
    </location>
</feature>
<reference evidence="3 4" key="2">
    <citation type="submission" date="2019-09" db="EMBL/GenBank/DDBJ databases">
        <authorList>
            <person name="Mazur A."/>
        </authorList>
    </citation>
    <scope>NUCLEOTIDE SEQUENCE [LARGE SCALE GENOMIC DNA]</scope>
    <source>
        <strain evidence="3 4">3729k</strain>
    </source>
</reference>
<accession>A0A5B2ZGL7</accession>
<keyword evidence="2" id="KW-1133">Transmembrane helix</keyword>
<name>A0A5B2ZGL7_9GAMM</name>
<comment type="caution">
    <text evidence="3">The sequence shown here is derived from an EMBL/GenBank/DDBJ whole genome shotgun (WGS) entry which is preliminary data.</text>
</comment>
<protein>
    <submittedName>
        <fullName evidence="3">Uncharacterized protein</fullName>
    </submittedName>
</protein>
<gene>
    <name evidence="3" type="ORF">F0415_01275</name>
</gene>